<evidence type="ECO:0000313" key="4">
    <source>
        <dbReference type="Proteomes" id="UP001200034"/>
    </source>
</evidence>
<keyword evidence="4" id="KW-1185">Reference proteome</keyword>
<protein>
    <submittedName>
        <fullName evidence="3">Uncharacterized protein</fullName>
    </submittedName>
</protein>
<feature type="coiled-coil region" evidence="1">
    <location>
        <begin position="226"/>
        <end position="253"/>
    </location>
</feature>
<comment type="caution">
    <text evidence="3">The sequence shown here is derived from an EMBL/GenBank/DDBJ whole genome shotgun (WGS) entry which is preliminary data.</text>
</comment>
<accession>A0AAD4PN79</accession>
<evidence type="ECO:0000313" key="3">
    <source>
        <dbReference type="EMBL" id="KAH8377207.1"/>
    </source>
</evidence>
<sequence>MDRRACKESSDATLAYGLGFLAALGRLQWPPGGSVGRLPAGGPCCVYDDDEEDNCSFVTRYIPEQTPRRANRPVCVVFDESDPISALEHSFEFSTTSTQTIFVEHKSTQTDERLSFSDDNRMSRDVKQRSNQSTQYEEQENLMRDSGNSREDASNSKKPKKQKEAYPAPPYYPSTRLTREANIVPKQPNVLQKMLHWKQNFLDSPKVEGQATRKDREILPEIYDKLDQLLTKVDRQDEQIQQLQQSVGSMKQQDVKFSENSIFAQKKTPFQQPPIPNRVYDEDAWAPSSSKKTSQSTALACPKKCDNAFTQRRPSKVEFAAQSSSSHMLQRKFSSECNLCAERRQPVLDDLIDKVQQLIGKRTCKDIMITLLLRSDNVYHVNVQERQSKRNLGCVLANHAAIEKAAKQGFFDQFLTYTVTDVRNTITSPTRNIGIPFEIVSPEKSSKCQPCDENDERTNEFAVCEFITKVLRMPMNK</sequence>
<organism evidence="3 4">
    <name type="scientific">Drosophila rubida</name>
    <dbReference type="NCBI Taxonomy" id="30044"/>
    <lineage>
        <taxon>Eukaryota</taxon>
        <taxon>Metazoa</taxon>
        <taxon>Ecdysozoa</taxon>
        <taxon>Arthropoda</taxon>
        <taxon>Hexapoda</taxon>
        <taxon>Insecta</taxon>
        <taxon>Pterygota</taxon>
        <taxon>Neoptera</taxon>
        <taxon>Endopterygota</taxon>
        <taxon>Diptera</taxon>
        <taxon>Brachycera</taxon>
        <taxon>Muscomorpha</taxon>
        <taxon>Ephydroidea</taxon>
        <taxon>Drosophilidae</taxon>
        <taxon>Drosophila</taxon>
    </lineage>
</organism>
<feature type="compositionally biased region" description="Basic and acidic residues" evidence="2">
    <location>
        <begin position="104"/>
        <end position="128"/>
    </location>
</feature>
<dbReference type="AlphaFoldDB" id="A0AAD4PN79"/>
<reference evidence="3" key="1">
    <citation type="journal article" date="2021" name="Mol. Ecol. Resour.">
        <title>Phylogenomic analyses of the genus Drosophila reveals genomic signals of climate adaptation.</title>
        <authorList>
            <person name="Li F."/>
            <person name="Rane R.V."/>
            <person name="Luria V."/>
            <person name="Xiong Z."/>
            <person name="Chen J."/>
            <person name="Li Z."/>
            <person name="Catullo R.A."/>
            <person name="Griffin P.C."/>
            <person name="Schiffer M."/>
            <person name="Pearce S."/>
            <person name="Lee S.F."/>
            <person name="McElroy K."/>
            <person name="Stocker A."/>
            <person name="Shirriffs J."/>
            <person name="Cockerell F."/>
            <person name="Coppin C."/>
            <person name="Sgro C.M."/>
            <person name="Karger A."/>
            <person name="Cain J.W."/>
            <person name="Weber J.A."/>
            <person name="Santpere G."/>
            <person name="Kirschner M.W."/>
            <person name="Hoffmann A.A."/>
            <person name="Oakeshott J.G."/>
            <person name="Zhang G."/>
        </authorList>
    </citation>
    <scope>NUCLEOTIDE SEQUENCE</scope>
    <source>
        <strain evidence="3">BGI-SZ-2011g</strain>
    </source>
</reference>
<proteinExistence type="predicted"/>
<dbReference type="Proteomes" id="UP001200034">
    <property type="component" value="Unassembled WGS sequence"/>
</dbReference>
<keyword evidence="1" id="KW-0175">Coiled coil</keyword>
<feature type="compositionally biased region" description="Basic and acidic residues" evidence="2">
    <location>
        <begin position="141"/>
        <end position="155"/>
    </location>
</feature>
<name>A0AAD4PN79_9MUSC</name>
<dbReference type="EMBL" id="JAJJHW010001127">
    <property type="protein sequence ID" value="KAH8377207.1"/>
    <property type="molecule type" value="Genomic_DNA"/>
</dbReference>
<evidence type="ECO:0000256" key="2">
    <source>
        <dbReference type="SAM" id="MobiDB-lite"/>
    </source>
</evidence>
<feature type="region of interest" description="Disordered" evidence="2">
    <location>
        <begin position="104"/>
        <end position="174"/>
    </location>
</feature>
<evidence type="ECO:0000256" key="1">
    <source>
        <dbReference type="SAM" id="Coils"/>
    </source>
</evidence>
<gene>
    <name evidence="3" type="ORF">KR093_004147</name>
</gene>